<name>A0A160HWK4_9VIRU</name>
<dbReference type="Gene3D" id="3.40.50.300">
    <property type="entry name" value="P-loop containing nucleotide triphosphate hydrolases"/>
    <property type="match status" value="1"/>
</dbReference>
<keyword evidence="3" id="KW-1048">Host nucleus</keyword>
<evidence type="ECO:0000313" key="5">
    <source>
        <dbReference type="Proteomes" id="UP000202578"/>
    </source>
</evidence>
<dbReference type="RefSeq" id="YP_009252350.1">
    <property type="nucleotide sequence ID" value="NC_030140.1"/>
</dbReference>
<accession>A0A160HWK4</accession>
<dbReference type="Proteomes" id="UP000202578">
    <property type="component" value="Segment"/>
</dbReference>
<dbReference type="InterPro" id="IPR027417">
    <property type="entry name" value="P-loop_NTPase"/>
</dbReference>
<dbReference type="KEGG" id="vg:27815474"/>
<sequence length="335" mass="38165">MPATSLLHTRSAVLLMSGPLTTILDLLERSVSWDEKFMLMEVLISMFSAISAESFDPDEPISLMCRVITQTSSDLKETLERVRVTQQKMETLSPVGSPWNPCPLRSFQALKIRGLRSSAAKVERNFMRLLTTSVRGISSPDLEAFTHTPSGSGLRSAWATNVPPGSCLAMELFLTWLATEREFWMYEVSGSFGRVKTLVIYGPPLTGKTTWAQSLGNHVYMKKTFNAKEASLCESKDYCVIDDISGGIKFFPHWKDWFGGQPYVQIRLLYRDELLLRWGKPTIWLNNRDPRDQLRDMVGRDYSDEQYQNDVEWMDANCIFVYVDSPIVTFHANTE</sequence>
<dbReference type="OrthoDB" id="9195at10239"/>
<evidence type="ECO:0000256" key="2">
    <source>
        <dbReference type="ARBA" id="ARBA00014531"/>
    </source>
</evidence>
<dbReference type="EMBL" id="KT862242">
    <property type="protein sequence ID" value="ANC51577.1"/>
    <property type="molecule type" value="Genomic_DNA"/>
</dbReference>
<dbReference type="SUPFAM" id="SSF52540">
    <property type="entry name" value="P-loop containing nucleoside triphosphate hydrolases"/>
    <property type="match status" value="1"/>
</dbReference>
<reference evidence="4 5" key="1">
    <citation type="journal article" date="2016" name="Infect. Genet. Evol.">
        <title>Circular replication-associated protein encoding DNA viruses identified in the faecal matter of various animals in New Zealand.</title>
        <authorList>
            <person name="Steel O."/>
            <person name="Kraberger S."/>
            <person name="Sikorski A."/>
            <person name="Young L.M."/>
            <person name="Catchpole R.J."/>
            <person name="Stevens A.J."/>
            <person name="Ladley J.J."/>
            <person name="Coray D.S."/>
            <person name="Stainton D."/>
            <person name="Dayaram A."/>
            <person name="Julian L."/>
            <person name="van Bysterveldt K."/>
            <person name="Varsani A."/>
        </authorList>
    </citation>
    <scope>NUCLEOTIDE SEQUENCE [LARGE SCALE GENOMIC DNA]</scope>
    <source>
        <strain evidence="4">27_Fec16497_chicken</strain>
    </source>
</reference>
<proteinExistence type="predicted"/>
<comment type="subcellular location">
    <subcellularLocation>
        <location evidence="1">Host nucleus</location>
    </subcellularLocation>
</comment>
<organism evidence="4 5">
    <name type="scientific">Chicken associated gemycircularvirus 2</name>
    <dbReference type="NCBI Taxonomy" id="1985377"/>
    <lineage>
        <taxon>Viruses</taxon>
        <taxon>Monodnaviria</taxon>
        <taxon>Shotokuvirae</taxon>
        <taxon>Cressdnaviricota</taxon>
        <taxon>Repensiviricetes</taxon>
        <taxon>Geplafuvirales</taxon>
        <taxon>Genomoviridae</taxon>
        <taxon>Gemycircularvirus</taxon>
        <taxon>Gemycircularvirus chicas2</taxon>
    </lineage>
</organism>
<protein>
    <recommendedName>
        <fullName evidence="2">Replication-associated protein</fullName>
    </recommendedName>
</protein>
<keyword evidence="5" id="KW-1185">Reference proteome</keyword>
<dbReference type="GeneID" id="27815474"/>
<evidence type="ECO:0000256" key="1">
    <source>
        <dbReference type="ARBA" id="ARBA00004147"/>
    </source>
</evidence>
<evidence type="ECO:0000313" key="4">
    <source>
        <dbReference type="EMBL" id="ANC51577.1"/>
    </source>
</evidence>
<dbReference type="GO" id="GO:0042025">
    <property type="term" value="C:host cell nucleus"/>
    <property type="evidence" value="ECO:0007669"/>
    <property type="project" value="UniProtKB-SubCell"/>
</dbReference>
<evidence type="ECO:0000256" key="3">
    <source>
        <dbReference type="ARBA" id="ARBA00022562"/>
    </source>
</evidence>